<reference evidence="2" key="2">
    <citation type="journal article" date="2015" name="Data Brief">
        <title>Shoot transcriptome of the giant reed, Arundo donax.</title>
        <authorList>
            <person name="Barrero R.A."/>
            <person name="Guerrero F.D."/>
            <person name="Moolhuijzen P."/>
            <person name="Goolsby J.A."/>
            <person name="Tidwell J."/>
            <person name="Bellgard S.E."/>
            <person name="Bellgard M.I."/>
        </authorList>
    </citation>
    <scope>NUCLEOTIDE SEQUENCE</scope>
    <source>
        <tissue evidence="2">Shoot tissue taken approximately 20 cm above the soil surface</tissue>
    </source>
</reference>
<evidence type="ECO:0000313" key="2">
    <source>
        <dbReference type="EMBL" id="JAD89234.1"/>
    </source>
</evidence>
<accession>A0A0A9DKY2</accession>
<dbReference type="EMBL" id="GBRH01208661">
    <property type="protein sequence ID" value="JAD89234.1"/>
    <property type="molecule type" value="Transcribed_RNA"/>
</dbReference>
<keyword evidence="1" id="KW-1133">Transmembrane helix</keyword>
<organism evidence="2">
    <name type="scientific">Arundo donax</name>
    <name type="common">Giant reed</name>
    <name type="synonym">Donax arundinaceus</name>
    <dbReference type="NCBI Taxonomy" id="35708"/>
    <lineage>
        <taxon>Eukaryota</taxon>
        <taxon>Viridiplantae</taxon>
        <taxon>Streptophyta</taxon>
        <taxon>Embryophyta</taxon>
        <taxon>Tracheophyta</taxon>
        <taxon>Spermatophyta</taxon>
        <taxon>Magnoliopsida</taxon>
        <taxon>Liliopsida</taxon>
        <taxon>Poales</taxon>
        <taxon>Poaceae</taxon>
        <taxon>PACMAD clade</taxon>
        <taxon>Arundinoideae</taxon>
        <taxon>Arundineae</taxon>
        <taxon>Arundo</taxon>
    </lineage>
</organism>
<name>A0A0A9DKY2_ARUDO</name>
<reference evidence="2" key="1">
    <citation type="submission" date="2014-09" db="EMBL/GenBank/DDBJ databases">
        <authorList>
            <person name="Magalhaes I.L.F."/>
            <person name="Oliveira U."/>
            <person name="Santos F.R."/>
            <person name="Vidigal T.H.D.A."/>
            <person name="Brescovit A.D."/>
            <person name="Santos A.J."/>
        </authorList>
    </citation>
    <scope>NUCLEOTIDE SEQUENCE</scope>
    <source>
        <tissue evidence="2">Shoot tissue taken approximately 20 cm above the soil surface</tissue>
    </source>
</reference>
<keyword evidence="1" id="KW-0812">Transmembrane</keyword>
<keyword evidence="1" id="KW-0472">Membrane</keyword>
<feature type="transmembrane region" description="Helical" evidence="1">
    <location>
        <begin position="29"/>
        <end position="49"/>
    </location>
</feature>
<sequence length="58" mass="6203">MSFSSSSSQATTISICFLYPGTSTLATSLVTSTIFLCSLSLCLANMLLYSRDVPQETL</sequence>
<evidence type="ECO:0000256" key="1">
    <source>
        <dbReference type="SAM" id="Phobius"/>
    </source>
</evidence>
<dbReference type="AlphaFoldDB" id="A0A0A9DKY2"/>
<proteinExistence type="predicted"/>
<protein>
    <submittedName>
        <fullName evidence="2">Uncharacterized protein</fullName>
    </submittedName>
</protein>